<protein>
    <recommendedName>
        <fullName evidence="2">4Fe-4S ferredoxin-type domain-containing protein</fullName>
    </recommendedName>
</protein>
<name>A0A383AR08_9ZZZZ</name>
<dbReference type="EMBL" id="UINC01194254">
    <property type="protein sequence ID" value="SVE10257.1"/>
    <property type="molecule type" value="Genomic_DNA"/>
</dbReference>
<evidence type="ECO:0000313" key="3">
    <source>
        <dbReference type="EMBL" id="SVE10257.1"/>
    </source>
</evidence>
<dbReference type="InterPro" id="IPR017896">
    <property type="entry name" value="4Fe4S_Fe-S-bd"/>
</dbReference>
<feature type="transmembrane region" description="Helical" evidence="1">
    <location>
        <begin position="185"/>
        <end position="208"/>
    </location>
</feature>
<feature type="transmembrane region" description="Helical" evidence="1">
    <location>
        <begin position="148"/>
        <end position="173"/>
    </location>
</feature>
<sequence length="249" mass="26924">EGIVKTAQYLRDATKGDSAQDSSSKSLVWRLRDVGSLAVIAFAFLVAFSNLRKSKLARRILQLALILYLGLVNGDILSQALLVGWAQSGAPWHLAPSLVLLGFAALIVPITTRKQFYCHHLCPHGAAQQMLFKTGGSRIRLSSRMTRILETIPILLLGLVVAAAIGHFSFSLVNLEPFDAYLFRIAGWITLTIAVVGLIASAFVPMAYCRFGCPTGAMLNLLIPGTSQGGLNKRDYTALLLLGLALTCR</sequence>
<feature type="transmembrane region" description="Helical" evidence="1">
    <location>
        <begin position="92"/>
        <end position="111"/>
    </location>
</feature>
<gene>
    <name evidence="3" type="ORF">METZ01_LOCUS463111</name>
</gene>
<evidence type="ECO:0000259" key="2">
    <source>
        <dbReference type="Pfam" id="PF12801"/>
    </source>
</evidence>
<feature type="transmembrane region" description="Helical" evidence="1">
    <location>
        <begin position="63"/>
        <end position="86"/>
    </location>
</feature>
<feature type="transmembrane region" description="Helical" evidence="1">
    <location>
        <begin position="34"/>
        <end position="51"/>
    </location>
</feature>
<keyword evidence="1" id="KW-0472">Membrane</keyword>
<accession>A0A383AR08</accession>
<proteinExistence type="predicted"/>
<organism evidence="3">
    <name type="scientific">marine metagenome</name>
    <dbReference type="NCBI Taxonomy" id="408172"/>
    <lineage>
        <taxon>unclassified sequences</taxon>
        <taxon>metagenomes</taxon>
        <taxon>ecological metagenomes</taxon>
    </lineage>
</organism>
<feature type="non-terminal residue" evidence="3">
    <location>
        <position position="1"/>
    </location>
</feature>
<keyword evidence="1" id="KW-0812">Transmembrane</keyword>
<dbReference type="AlphaFoldDB" id="A0A383AR08"/>
<keyword evidence="1" id="KW-1133">Transmembrane helix</keyword>
<reference evidence="3" key="1">
    <citation type="submission" date="2018-05" db="EMBL/GenBank/DDBJ databases">
        <authorList>
            <person name="Lanie J.A."/>
            <person name="Ng W.-L."/>
            <person name="Kazmierczak K.M."/>
            <person name="Andrzejewski T.M."/>
            <person name="Davidsen T.M."/>
            <person name="Wayne K.J."/>
            <person name="Tettelin H."/>
            <person name="Glass J.I."/>
            <person name="Rusch D."/>
            <person name="Podicherti R."/>
            <person name="Tsui H.-C.T."/>
            <person name="Winkler M.E."/>
        </authorList>
    </citation>
    <scope>NUCLEOTIDE SEQUENCE</scope>
</reference>
<dbReference type="Pfam" id="PF12801">
    <property type="entry name" value="Fer4_5"/>
    <property type="match status" value="2"/>
</dbReference>
<feature type="domain" description="4Fe-4S ferredoxin-type" evidence="2">
    <location>
        <begin position="99"/>
        <end position="140"/>
    </location>
</feature>
<feature type="non-terminal residue" evidence="3">
    <location>
        <position position="249"/>
    </location>
</feature>
<evidence type="ECO:0000256" key="1">
    <source>
        <dbReference type="SAM" id="Phobius"/>
    </source>
</evidence>
<feature type="domain" description="4Fe-4S ferredoxin-type" evidence="2">
    <location>
        <begin position="187"/>
        <end position="222"/>
    </location>
</feature>